<gene>
    <name evidence="2" type="ORF">TBK1r_63020</name>
</gene>
<keyword evidence="3" id="KW-1185">Reference proteome</keyword>
<evidence type="ECO:0000313" key="3">
    <source>
        <dbReference type="Proteomes" id="UP000318081"/>
    </source>
</evidence>
<protein>
    <submittedName>
        <fullName evidence="2">Uncharacterized protein</fullName>
    </submittedName>
</protein>
<organism evidence="2 3">
    <name type="scientific">Stieleria magnilauensis</name>
    <dbReference type="NCBI Taxonomy" id="2527963"/>
    <lineage>
        <taxon>Bacteria</taxon>
        <taxon>Pseudomonadati</taxon>
        <taxon>Planctomycetota</taxon>
        <taxon>Planctomycetia</taxon>
        <taxon>Pirellulales</taxon>
        <taxon>Pirellulaceae</taxon>
        <taxon>Stieleria</taxon>
    </lineage>
</organism>
<sequence length="94" mass="10150">MTQMMLFDPCSLAPSTPVAVNSAAVAASPVAASPVVSHSRTATSTVVDRTPRENRNHADADDGIHHMGDLARLVLLRYQLVAKRRQEMAARRGK</sequence>
<dbReference type="EMBL" id="CP036432">
    <property type="protein sequence ID" value="QDV87273.1"/>
    <property type="molecule type" value="Genomic_DNA"/>
</dbReference>
<evidence type="ECO:0000313" key="2">
    <source>
        <dbReference type="EMBL" id="QDV87273.1"/>
    </source>
</evidence>
<feature type="compositionally biased region" description="Basic and acidic residues" evidence="1">
    <location>
        <begin position="49"/>
        <end position="63"/>
    </location>
</feature>
<feature type="compositionally biased region" description="Low complexity" evidence="1">
    <location>
        <begin position="30"/>
        <end position="39"/>
    </location>
</feature>
<reference evidence="2 3" key="1">
    <citation type="submission" date="2019-02" db="EMBL/GenBank/DDBJ databases">
        <title>Deep-cultivation of Planctomycetes and their phenomic and genomic characterization uncovers novel biology.</title>
        <authorList>
            <person name="Wiegand S."/>
            <person name="Jogler M."/>
            <person name="Boedeker C."/>
            <person name="Pinto D."/>
            <person name="Vollmers J."/>
            <person name="Rivas-Marin E."/>
            <person name="Kohn T."/>
            <person name="Peeters S.H."/>
            <person name="Heuer A."/>
            <person name="Rast P."/>
            <person name="Oberbeckmann S."/>
            <person name="Bunk B."/>
            <person name="Jeske O."/>
            <person name="Meyerdierks A."/>
            <person name="Storesund J.E."/>
            <person name="Kallscheuer N."/>
            <person name="Luecker S."/>
            <person name="Lage O.M."/>
            <person name="Pohl T."/>
            <person name="Merkel B.J."/>
            <person name="Hornburger P."/>
            <person name="Mueller R.-W."/>
            <person name="Bruemmer F."/>
            <person name="Labrenz M."/>
            <person name="Spormann A.M."/>
            <person name="Op den Camp H."/>
            <person name="Overmann J."/>
            <person name="Amann R."/>
            <person name="Jetten M.S.M."/>
            <person name="Mascher T."/>
            <person name="Medema M.H."/>
            <person name="Devos D.P."/>
            <person name="Kaster A.-K."/>
            <person name="Ovreas L."/>
            <person name="Rohde M."/>
            <person name="Galperin M.Y."/>
            <person name="Jogler C."/>
        </authorList>
    </citation>
    <scope>NUCLEOTIDE SEQUENCE [LARGE SCALE GENOMIC DNA]</scope>
    <source>
        <strain evidence="2 3">TBK1r</strain>
    </source>
</reference>
<evidence type="ECO:0000256" key="1">
    <source>
        <dbReference type="SAM" id="MobiDB-lite"/>
    </source>
</evidence>
<dbReference type="Proteomes" id="UP000318081">
    <property type="component" value="Chromosome"/>
</dbReference>
<feature type="region of interest" description="Disordered" evidence="1">
    <location>
        <begin position="30"/>
        <end position="63"/>
    </location>
</feature>
<proteinExistence type="predicted"/>
<name>A0ABX5XZ09_9BACT</name>
<dbReference type="RefSeq" id="WP_145218861.1">
    <property type="nucleotide sequence ID" value="NZ_CP036432.1"/>
</dbReference>
<accession>A0ABX5XZ09</accession>